<dbReference type="Proteomes" id="UP001228690">
    <property type="component" value="Chromosome"/>
</dbReference>
<dbReference type="InterPro" id="IPR018524">
    <property type="entry name" value="DNA/RNA_endonuclease_AS"/>
</dbReference>
<accession>A0ABY8MEK8</accession>
<evidence type="ECO:0000256" key="5">
    <source>
        <dbReference type="ARBA" id="ARBA00022759"/>
    </source>
</evidence>
<dbReference type="SMART" id="SM00477">
    <property type="entry name" value="NUC"/>
    <property type="match status" value="1"/>
</dbReference>
<evidence type="ECO:0000256" key="3">
    <source>
        <dbReference type="ARBA" id="ARBA00022722"/>
    </source>
</evidence>
<feature type="domain" description="ENPP1-3/EXOG-like endonuclease/phosphodiesterase" evidence="9">
    <location>
        <begin position="37"/>
        <end position="226"/>
    </location>
</feature>
<comment type="similarity">
    <text evidence="2 8">Belongs to the DNA/RNA non-specific endonuclease family.</text>
</comment>
<dbReference type="Pfam" id="PF01223">
    <property type="entry name" value="Endonuclease_NS"/>
    <property type="match status" value="1"/>
</dbReference>
<dbReference type="InterPro" id="IPR044925">
    <property type="entry name" value="His-Me_finger_sf"/>
</dbReference>
<dbReference type="InterPro" id="IPR001604">
    <property type="entry name" value="Endo_G_ENPP1-like_dom"/>
</dbReference>
<dbReference type="EC" id="3.1.30.-" evidence="8"/>
<evidence type="ECO:0000256" key="8">
    <source>
        <dbReference type="RuleBase" id="RU366055"/>
    </source>
</evidence>
<evidence type="ECO:0000256" key="1">
    <source>
        <dbReference type="ARBA" id="ARBA00001946"/>
    </source>
</evidence>
<dbReference type="CDD" id="cd00091">
    <property type="entry name" value="NUC"/>
    <property type="match status" value="1"/>
</dbReference>
<dbReference type="PANTHER" id="PTHR13966:SF5">
    <property type="entry name" value="ENDONUCLEASE G, MITOCHONDRIAL"/>
    <property type="match status" value="1"/>
</dbReference>
<name>A0ABY8MEK8_9SPIO</name>
<dbReference type="GO" id="GO:0004519">
    <property type="term" value="F:endonuclease activity"/>
    <property type="evidence" value="ECO:0007669"/>
    <property type="project" value="UniProtKB-KW"/>
</dbReference>
<evidence type="ECO:0000313" key="12">
    <source>
        <dbReference type="Proteomes" id="UP001228690"/>
    </source>
</evidence>
<keyword evidence="12" id="KW-1185">Reference proteome</keyword>
<dbReference type="PANTHER" id="PTHR13966">
    <property type="entry name" value="ENDONUCLEASE RELATED"/>
    <property type="match status" value="1"/>
</dbReference>
<comment type="cofactor">
    <cofactor evidence="1 8">
        <name>Mg(2+)</name>
        <dbReference type="ChEBI" id="CHEBI:18420"/>
    </cofactor>
</comment>
<reference evidence="11 12" key="1">
    <citation type="submission" date="2023-04" db="EMBL/GenBank/DDBJ databases">
        <title>Spirochaete genome identified in red abalone sample constitutes a novel genus.</title>
        <authorList>
            <person name="Sharma S.P."/>
            <person name="Purcell C.M."/>
            <person name="Hyde J.R."/>
            <person name="Severin A.J."/>
        </authorList>
    </citation>
    <scope>NUCLEOTIDE SEQUENCE [LARGE SCALE GENOMIC DNA]</scope>
    <source>
        <strain evidence="11 12">SP-2023</strain>
    </source>
</reference>
<evidence type="ECO:0000256" key="6">
    <source>
        <dbReference type="ARBA" id="ARBA00022801"/>
    </source>
</evidence>
<keyword evidence="7" id="KW-0460">Magnesium</keyword>
<dbReference type="PROSITE" id="PS01070">
    <property type="entry name" value="NUCLEASE_NON_SPEC"/>
    <property type="match status" value="1"/>
</dbReference>
<dbReference type="SUPFAM" id="SSF54060">
    <property type="entry name" value="His-Me finger endonucleases"/>
    <property type="match status" value="1"/>
</dbReference>
<evidence type="ECO:0000259" key="10">
    <source>
        <dbReference type="SMART" id="SM00892"/>
    </source>
</evidence>
<dbReference type="Gene3D" id="3.40.570.10">
    <property type="entry name" value="Extracellular Endonuclease, subunit A"/>
    <property type="match status" value="1"/>
</dbReference>
<dbReference type="SMART" id="SM00892">
    <property type="entry name" value="Endonuclease_NS"/>
    <property type="match status" value="1"/>
</dbReference>
<dbReference type="InterPro" id="IPR020821">
    <property type="entry name" value="ENPP1-3/EXOG-like_nuc-like"/>
</dbReference>
<organism evidence="11 12">
    <name type="scientific">Candidatus Haliotispira prima</name>
    <dbReference type="NCBI Taxonomy" id="3034016"/>
    <lineage>
        <taxon>Bacteria</taxon>
        <taxon>Pseudomonadati</taxon>
        <taxon>Spirochaetota</taxon>
        <taxon>Spirochaetia</taxon>
        <taxon>Spirochaetales</taxon>
        <taxon>Spirochaetaceae</taxon>
        <taxon>Candidatus Haliotispira</taxon>
    </lineage>
</organism>
<dbReference type="InterPro" id="IPR040255">
    <property type="entry name" value="Non-specific_endonuclease"/>
</dbReference>
<evidence type="ECO:0000256" key="7">
    <source>
        <dbReference type="ARBA" id="ARBA00022842"/>
    </source>
</evidence>
<dbReference type="InterPro" id="IPR044929">
    <property type="entry name" value="DNA/RNA_non-sp_Endonuclease_sf"/>
</dbReference>
<protein>
    <recommendedName>
        <fullName evidence="8">Endonuclease</fullName>
        <ecNumber evidence="8">3.1.30.-</ecNumber>
    </recommendedName>
</protein>
<keyword evidence="3 8" id="KW-0540">Nuclease</keyword>
<evidence type="ECO:0000256" key="4">
    <source>
        <dbReference type="ARBA" id="ARBA00022723"/>
    </source>
</evidence>
<keyword evidence="5 8" id="KW-0255">Endonuclease</keyword>
<gene>
    <name evidence="11" type="ORF">P0082_07590</name>
</gene>
<proteinExistence type="inferred from homology"/>
<dbReference type="RefSeq" id="WP_326926519.1">
    <property type="nucleotide sequence ID" value="NZ_CP123443.1"/>
</dbReference>
<evidence type="ECO:0000259" key="9">
    <source>
        <dbReference type="SMART" id="SM00477"/>
    </source>
</evidence>
<keyword evidence="4 8" id="KW-0479">Metal-binding</keyword>
<evidence type="ECO:0000313" key="11">
    <source>
        <dbReference type="EMBL" id="WGK68343.1"/>
    </source>
</evidence>
<dbReference type="EMBL" id="CP123443">
    <property type="protein sequence ID" value="WGK68343.1"/>
    <property type="molecule type" value="Genomic_DNA"/>
</dbReference>
<sequence>MKLKVFLFFMGSFGRLFAEESDNQFLPTGGSYQVIRHSHYTLGYDEDSEQASWVAYELSPKELIKAVERNDRYRQDKLVKTVSAQLSDYKASGYDRGHLAPAADMSFSGVAMDESFYLSNISPQLPSFNRGIWKELEALFRNWAGKYGTLYIITAGILKGEANVGANHVLVPGAYYKIAYDAKRGVMIGFILPHEKLSGGLERFVVSVDRIEQATGLDFFSRLNDEDEERLESQSVVTDWDFDAPGYKYTSNLRRSPVKKADGGGGAGPVIKKSRSGICHPPNSPYYSRTKHYIPFDSLDTCLESGGRLPKR</sequence>
<feature type="domain" description="DNA/RNA non-specific endonuclease/pyrophosphatase/phosphodiesterase" evidence="10">
    <location>
        <begin position="36"/>
        <end position="226"/>
    </location>
</feature>
<keyword evidence="6 8" id="KW-0378">Hydrolase</keyword>
<evidence type="ECO:0000256" key="2">
    <source>
        <dbReference type="ARBA" id="ARBA00010052"/>
    </source>
</evidence>